<dbReference type="SMART" id="SM00382">
    <property type="entry name" value="AAA"/>
    <property type="match status" value="1"/>
</dbReference>
<gene>
    <name evidence="5" type="primary">metN</name>
    <name evidence="5" type="ORF">GCM10008170_24460</name>
    <name evidence="6" type="ORF">JOD31_002463</name>
</gene>
<keyword evidence="2 5" id="KW-0067">ATP-binding</keyword>
<reference evidence="6 7" key="2">
    <citation type="submission" date="2021-01" db="EMBL/GenBank/DDBJ databases">
        <title>Genomic Encyclopedia of Type Strains, Phase IV (KMG-IV): sequencing the most valuable type-strain genomes for metagenomic binning, comparative biology and taxonomic classification.</title>
        <authorList>
            <person name="Goeker M."/>
        </authorList>
    </citation>
    <scope>NUCLEOTIDE SEQUENCE [LARGE SCALE GENOMIC DNA]</scope>
    <source>
        <strain evidence="6 7">DSM 6130</strain>
    </source>
</reference>
<evidence type="ECO:0000256" key="1">
    <source>
        <dbReference type="ARBA" id="ARBA00022741"/>
    </source>
</evidence>
<sequence>MNVPLRAAPLAAAPEPSVVVPSDHILFEDVRLTYRASDGAEIVALDGVSFSVPRGGVVAVIGPSGAGKSSLLRLAEGRERPTAGRVEIVASGGAAPSVGVLAPHAALDPDLTLAENLAAPLRRSGRPEPEIAREIEQALHYAGLDDERNRRPGELATGERRRAALARALSGGRDVLLLDEPTSALDPDSAQELLAAVTRASEERGATVLLATHDMAAVTTLAGAVVVIDQGRVVETGRTSRIFSRPEHRVTRRFAAAAPGAALPPFLRGKLKTSPSPQGKALLRLGFEGPAATRPVLTHVARELGFDLGIVAGSMGALSGDPFGVLIVAAPSDEPYFTAAVERLEDNGLAVETLGFVS</sequence>
<evidence type="ECO:0000313" key="7">
    <source>
        <dbReference type="Proteomes" id="UP000758856"/>
    </source>
</evidence>
<proteinExistence type="predicted"/>
<evidence type="ECO:0000313" key="6">
    <source>
        <dbReference type="EMBL" id="MBM7852221.1"/>
    </source>
</evidence>
<dbReference type="Gene3D" id="3.40.50.300">
    <property type="entry name" value="P-loop containing nucleotide triphosphate hydrolases"/>
    <property type="match status" value="1"/>
</dbReference>
<feature type="domain" description="ABC transporter" evidence="4">
    <location>
        <begin position="25"/>
        <end position="255"/>
    </location>
</feature>
<dbReference type="GO" id="GO:0006865">
    <property type="term" value="P:amino acid transport"/>
    <property type="evidence" value="ECO:0007669"/>
    <property type="project" value="UniProtKB-KW"/>
</dbReference>
<dbReference type="AlphaFoldDB" id="A0A9W6MSM7"/>
<dbReference type="Proteomes" id="UP000758856">
    <property type="component" value="Unassembled WGS sequence"/>
</dbReference>
<dbReference type="InterPro" id="IPR003439">
    <property type="entry name" value="ABC_transporter-like_ATP-bd"/>
</dbReference>
<dbReference type="SUPFAM" id="SSF52540">
    <property type="entry name" value="P-loop containing nucleoside triphosphate hydrolases"/>
    <property type="match status" value="1"/>
</dbReference>
<protein>
    <submittedName>
        <fullName evidence="6">D-methionine transport system ATP-binding protein</fullName>
    </submittedName>
    <submittedName>
        <fullName evidence="5">Methionine import ATP-binding protein MetN</fullName>
    </submittedName>
</protein>
<reference evidence="5" key="3">
    <citation type="submission" date="2023-01" db="EMBL/GenBank/DDBJ databases">
        <authorList>
            <person name="Sun Q."/>
            <person name="Evtushenko L."/>
        </authorList>
    </citation>
    <scope>NUCLEOTIDE SEQUENCE</scope>
    <source>
        <strain evidence="5">VKM B-1606</strain>
    </source>
</reference>
<keyword evidence="3" id="KW-0029">Amino-acid transport</keyword>
<evidence type="ECO:0000313" key="5">
    <source>
        <dbReference type="EMBL" id="GLK56427.1"/>
    </source>
</evidence>
<dbReference type="PROSITE" id="PS50893">
    <property type="entry name" value="ABC_TRANSPORTER_2"/>
    <property type="match status" value="1"/>
</dbReference>
<dbReference type="PANTHER" id="PTHR24220">
    <property type="entry name" value="IMPORT ATP-BINDING PROTEIN"/>
    <property type="match status" value="1"/>
</dbReference>
<dbReference type="InterPro" id="IPR003593">
    <property type="entry name" value="AAA+_ATPase"/>
</dbReference>
<dbReference type="InterPro" id="IPR015854">
    <property type="entry name" value="ABC_transpr_LolD-like"/>
</dbReference>
<evidence type="ECO:0000256" key="3">
    <source>
        <dbReference type="ARBA" id="ARBA00022970"/>
    </source>
</evidence>
<dbReference type="RefSeq" id="WP_204950637.1">
    <property type="nucleotide sequence ID" value="NZ_BSFF01000003.1"/>
</dbReference>
<dbReference type="EMBL" id="JAFBCY010000003">
    <property type="protein sequence ID" value="MBM7852221.1"/>
    <property type="molecule type" value="Genomic_DNA"/>
</dbReference>
<dbReference type="SMART" id="SM00930">
    <property type="entry name" value="NIL"/>
    <property type="match status" value="1"/>
</dbReference>
<dbReference type="Pfam" id="PF00005">
    <property type="entry name" value="ABC_tran"/>
    <property type="match status" value="1"/>
</dbReference>
<evidence type="ECO:0000259" key="4">
    <source>
        <dbReference type="PROSITE" id="PS50893"/>
    </source>
</evidence>
<accession>A0A9W6MSM7</accession>
<dbReference type="InterPro" id="IPR045865">
    <property type="entry name" value="ACT-like_dom_sf"/>
</dbReference>
<dbReference type="GO" id="GO:0022857">
    <property type="term" value="F:transmembrane transporter activity"/>
    <property type="evidence" value="ECO:0007669"/>
    <property type="project" value="TreeGrafter"/>
</dbReference>
<dbReference type="Proteomes" id="UP001143400">
    <property type="component" value="Unassembled WGS sequence"/>
</dbReference>
<name>A0A9W6MSM7_9HYPH</name>
<evidence type="ECO:0000256" key="2">
    <source>
        <dbReference type="ARBA" id="ARBA00022840"/>
    </source>
</evidence>
<dbReference type="InterPro" id="IPR018449">
    <property type="entry name" value="NIL_domain"/>
</dbReference>
<dbReference type="GO" id="GO:0005886">
    <property type="term" value="C:plasma membrane"/>
    <property type="evidence" value="ECO:0007669"/>
    <property type="project" value="TreeGrafter"/>
</dbReference>
<dbReference type="EMBL" id="BSFF01000003">
    <property type="protein sequence ID" value="GLK56427.1"/>
    <property type="molecule type" value="Genomic_DNA"/>
</dbReference>
<dbReference type="GO" id="GO:0016887">
    <property type="term" value="F:ATP hydrolysis activity"/>
    <property type="evidence" value="ECO:0007669"/>
    <property type="project" value="InterPro"/>
</dbReference>
<evidence type="ECO:0000313" key="8">
    <source>
        <dbReference type="Proteomes" id="UP001143400"/>
    </source>
</evidence>
<dbReference type="GO" id="GO:0005524">
    <property type="term" value="F:ATP binding"/>
    <property type="evidence" value="ECO:0007669"/>
    <property type="project" value="UniProtKB-KW"/>
</dbReference>
<keyword evidence="3" id="KW-0813">Transport</keyword>
<reference evidence="5" key="1">
    <citation type="journal article" date="2014" name="Int. J. Syst. Evol. Microbiol.">
        <title>Complete genome sequence of Corynebacterium casei LMG S-19264T (=DSM 44701T), isolated from a smear-ripened cheese.</title>
        <authorList>
            <consortium name="US DOE Joint Genome Institute (JGI-PGF)"/>
            <person name="Walter F."/>
            <person name="Albersmeier A."/>
            <person name="Kalinowski J."/>
            <person name="Ruckert C."/>
        </authorList>
    </citation>
    <scope>NUCLEOTIDE SEQUENCE</scope>
    <source>
        <strain evidence="5">VKM B-1606</strain>
    </source>
</reference>
<dbReference type="Gene3D" id="3.30.70.260">
    <property type="match status" value="1"/>
</dbReference>
<dbReference type="InterPro" id="IPR027417">
    <property type="entry name" value="P-loop_NTPase"/>
</dbReference>
<dbReference type="Pfam" id="PF09383">
    <property type="entry name" value="NIL"/>
    <property type="match status" value="1"/>
</dbReference>
<comment type="caution">
    <text evidence="5">The sequence shown here is derived from an EMBL/GenBank/DDBJ whole genome shotgun (WGS) entry which is preliminary data.</text>
</comment>
<keyword evidence="1" id="KW-0547">Nucleotide-binding</keyword>
<keyword evidence="7" id="KW-1185">Reference proteome</keyword>
<organism evidence="5 8">
    <name type="scientific">Methylopila capsulata</name>
    <dbReference type="NCBI Taxonomy" id="61654"/>
    <lineage>
        <taxon>Bacteria</taxon>
        <taxon>Pseudomonadati</taxon>
        <taxon>Pseudomonadota</taxon>
        <taxon>Alphaproteobacteria</taxon>
        <taxon>Hyphomicrobiales</taxon>
        <taxon>Methylopilaceae</taxon>
        <taxon>Methylopila</taxon>
    </lineage>
</organism>
<dbReference type="SUPFAM" id="SSF55021">
    <property type="entry name" value="ACT-like"/>
    <property type="match status" value="1"/>
</dbReference>